<sequence>MCWVELQGFRPLKRCIVVDPRPGLCDALGFIPRLEQHLTFLSGSIGCFLSALIKLEMEPVEPVSVIPQETPSHQAVPPICLLHTSPSQ</sequence>
<evidence type="ECO:0000313" key="1">
    <source>
        <dbReference type="EMBL" id="KAJ8401010.1"/>
    </source>
</evidence>
<evidence type="ECO:0000313" key="2">
    <source>
        <dbReference type="Proteomes" id="UP001221898"/>
    </source>
</evidence>
<gene>
    <name evidence="1" type="ORF">AAFF_G00389670</name>
</gene>
<name>A0AAD7WLE3_9TELE</name>
<proteinExistence type="predicted"/>
<dbReference type="Proteomes" id="UP001221898">
    <property type="component" value="Unassembled WGS sequence"/>
</dbReference>
<organism evidence="1 2">
    <name type="scientific">Aldrovandia affinis</name>
    <dbReference type="NCBI Taxonomy" id="143900"/>
    <lineage>
        <taxon>Eukaryota</taxon>
        <taxon>Metazoa</taxon>
        <taxon>Chordata</taxon>
        <taxon>Craniata</taxon>
        <taxon>Vertebrata</taxon>
        <taxon>Euteleostomi</taxon>
        <taxon>Actinopterygii</taxon>
        <taxon>Neopterygii</taxon>
        <taxon>Teleostei</taxon>
        <taxon>Notacanthiformes</taxon>
        <taxon>Halosauridae</taxon>
        <taxon>Aldrovandia</taxon>
    </lineage>
</organism>
<accession>A0AAD7WLE3</accession>
<dbReference type="EMBL" id="JAINUG010000073">
    <property type="protein sequence ID" value="KAJ8401010.1"/>
    <property type="molecule type" value="Genomic_DNA"/>
</dbReference>
<reference evidence="1" key="1">
    <citation type="journal article" date="2023" name="Science">
        <title>Genome structures resolve the early diversification of teleost fishes.</title>
        <authorList>
            <person name="Parey E."/>
            <person name="Louis A."/>
            <person name="Montfort J."/>
            <person name="Bouchez O."/>
            <person name="Roques C."/>
            <person name="Iampietro C."/>
            <person name="Lluch J."/>
            <person name="Castinel A."/>
            <person name="Donnadieu C."/>
            <person name="Desvignes T."/>
            <person name="Floi Bucao C."/>
            <person name="Jouanno E."/>
            <person name="Wen M."/>
            <person name="Mejri S."/>
            <person name="Dirks R."/>
            <person name="Jansen H."/>
            <person name="Henkel C."/>
            <person name="Chen W.J."/>
            <person name="Zahm M."/>
            <person name="Cabau C."/>
            <person name="Klopp C."/>
            <person name="Thompson A.W."/>
            <person name="Robinson-Rechavi M."/>
            <person name="Braasch I."/>
            <person name="Lecointre G."/>
            <person name="Bobe J."/>
            <person name="Postlethwait J.H."/>
            <person name="Berthelot C."/>
            <person name="Roest Crollius H."/>
            <person name="Guiguen Y."/>
        </authorList>
    </citation>
    <scope>NUCLEOTIDE SEQUENCE</scope>
    <source>
        <strain evidence="1">NC1722</strain>
    </source>
</reference>
<protein>
    <submittedName>
        <fullName evidence="1">Uncharacterized protein</fullName>
    </submittedName>
</protein>
<dbReference type="AlphaFoldDB" id="A0AAD7WLE3"/>
<keyword evidence="2" id="KW-1185">Reference proteome</keyword>
<comment type="caution">
    <text evidence="1">The sequence shown here is derived from an EMBL/GenBank/DDBJ whole genome shotgun (WGS) entry which is preliminary data.</text>
</comment>